<dbReference type="RefSeq" id="WP_122296067.1">
    <property type="nucleotide sequence ID" value="NZ_JACSPQ010000001.1"/>
</dbReference>
<feature type="domain" description="DUF2062" evidence="3">
    <location>
        <begin position="267"/>
        <end position="388"/>
    </location>
</feature>
<protein>
    <submittedName>
        <fullName evidence="4">DUF2062 domain-containing protein</fullName>
    </submittedName>
</protein>
<keyword evidence="1" id="KW-0812">Transmembrane</keyword>
<evidence type="ECO:0000259" key="2">
    <source>
        <dbReference type="Pfam" id="PF00535"/>
    </source>
</evidence>
<feature type="domain" description="Glycosyltransferase 2-like" evidence="2">
    <location>
        <begin position="17"/>
        <end position="163"/>
    </location>
</feature>
<dbReference type="EMBL" id="JACSPQ010000001">
    <property type="protein sequence ID" value="MBD8000892.1"/>
    <property type="molecule type" value="Genomic_DNA"/>
</dbReference>
<sequence length="389" mass="44631">MEYTVYKERLKQLKCAVIIPTYNNEKTIKKVVDSVKDYCDDVIVVNDGSTDHTSVILGEYSGIQYISYKENKGKGYALLTGLRYATEKGFDYAITLDSDGQHFADDIPTFIDRIEKKPGSILIGARNLRADNMPGKNTFANKFSNFWYKIETGNTLQDTQSGFRLYPLKLIKGIHLLTRKYEFEVEIIVRAAWKGINVENVPINVYYPPKEERVSHFRPLRDFTRISILNTFLVIYALLFYYPWKCLKFLTKENIKKVIKEQIINNKESNMRLSMSIGWGIFCGIIPIWGYQMIFAAISAHILKLNKVIALMFSNISIPPMIPFILYGSMKIGYVIYPSDTKISFDNITFESAYTSLFQYIVGSILLAIVSGLALFILSYLVLAIIRKK</sequence>
<accession>A0ABR8V871</accession>
<dbReference type="InterPro" id="IPR050256">
    <property type="entry name" value="Glycosyltransferase_2"/>
</dbReference>
<dbReference type="Gene3D" id="3.90.550.10">
    <property type="entry name" value="Spore Coat Polysaccharide Biosynthesis Protein SpsA, Chain A"/>
    <property type="match status" value="1"/>
</dbReference>
<feature type="transmembrane region" description="Helical" evidence="1">
    <location>
        <begin position="277"/>
        <end position="298"/>
    </location>
</feature>
<name>A0ABR8V871_9BACT</name>
<organism evidence="4 5">
    <name type="scientific">Phocaeicola faecium</name>
    <dbReference type="NCBI Taxonomy" id="2762213"/>
    <lineage>
        <taxon>Bacteria</taxon>
        <taxon>Pseudomonadati</taxon>
        <taxon>Bacteroidota</taxon>
        <taxon>Bacteroidia</taxon>
        <taxon>Bacteroidales</taxon>
        <taxon>Bacteroidaceae</taxon>
        <taxon>Phocaeicola</taxon>
    </lineage>
</organism>
<evidence type="ECO:0000313" key="5">
    <source>
        <dbReference type="Proteomes" id="UP000616346"/>
    </source>
</evidence>
<keyword evidence="1" id="KW-0472">Membrane</keyword>
<feature type="transmembrane region" description="Helical" evidence="1">
    <location>
        <begin position="223"/>
        <end position="244"/>
    </location>
</feature>
<dbReference type="PANTHER" id="PTHR48090">
    <property type="entry name" value="UNDECAPRENYL-PHOSPHATE 4-DEOXY-4-FORMAMIDO-L-ARABINOSE TRANSFERASE-RELATED"/>
    <property type="match status" value="1"/>
</dbReference>
<evidence type="ECO:0000259" key="3">
    <source>
        <dbReference type="Pfam" id="PF09835"/>
    </source>
</evidence>
<comment type="caution">
    <text evidence="4">The sequence shown here is derived from an EMBL/GenBank/DDBJ whole genome shotgun (WGS) entry which is preliminary data.</text>
</comment>
<proteinExistence type="predicted"/>
<keyword evidence="1" id="KW-1133">Transmembrane helix</keyword>
<dbReference type="PANTHER" id="PTHR48090:SF7">
    <property type="entry name" value="RFBJ PROTEIN"/>
    <property type="match status" value="1"/>
</dbReference>
<dbReference type="InterPro" id="IPR029044">
    <property type="entry name" value="Nucleotide-diphossugar_trans"/>
</dbReference>
<dbReference type="SUPFAM" id="SSF53448">
    <property type="entry name" value="Nucleotide-diphospho-sugar transferases"/>
    <property type="match status" value="1"/>
</dbReference>
<feature type="transmembrane region" description="Helical" evidence="1">
    <location>
        <begin position="357"/>
        <end position="386"/>
    </location>
</feature>
<dbReference type="Pfam" id="PF09835">
    <property type="entry name" value="DUF2062"/>
    <property type="match status" value="1"/>
</dbReference>
<dbReference type="CDD" id="cd04179">
    <property type="entry name" value="DPM_DPG-synthase_like"/>
    <property type="match status" value="1"/>
</dbReference>
<evidence type="ECO:0000256" key="1">
    <source>
        <dbReference type="SAM" id="Phobius"/>
    </source>
</evidence>
<evidence type="ECO:0000313" key="4">
    <source>
        <dbReference type="EMBL" id="MBD8000892.1"/>
    </source>
</evidence>
<reference evidence="4 5" key="1">
    <citation type="submission" date="2020-08" db="EMBL/GenBank/DDBJ databases">
        <title>A Genomic Blueprint of the Chicken Gut Microbiome.</title>
        <authorList>
            <person name="Gilroy R."/>
            <person name="Ravi A."/>
            <person name="Getino M."/>
            <person name="Pursley I."/>
            <person name="Horton D.L."/>
            <person name="Alikhan N.-F."/>
            <person name="Baker D."/>
            <person name="Gharbi K."/>
            <person name="Hall N."/>
            <person name="Watson M."/>
            <person name="Adriaenssens E.M."/>
            <person name="Foster-Nyarko E."/>
            <person name="Jarju S."/>
            <person name="Secka A."/>
            <person name="Antonio M."/>
            <person name="Oren A."/>
            <person name="Chaudhuri R."/>
            <person name="La Ragione R.M."/>
            <person name="Hildebrand F."/>
            <person name="Pallen M.J."/>
        </authorList>
    </citation>
    <scope>NUCLEOTIDE SEQUENCE [LARGE SCALE GENOMIC DNA]</scope>
    <source>
        <strain evidence="4 5">Sa1YUN3</strain>
    </source>
</reference>
<dbReference type="InterPro" id="IPR018639">
    <property type="entry name" value="DUF2062"/>
</dbReference>
<dbReference type="Proteomes" id="UP000616346">
    <property type="component" value="Unassembled WGS sequence"/>
</dbReference>
<dbReference type="InterPro" id="IPR001173">
    <property type="entry name" value="Glyco_trans_2-like"/>
</dbReference>
<dbReference type="Pfam" id="PF00535">
    <property type="entry name" value="Glycos_transf_2"/>
    <property type="match status" value="1"/>
</dbReference>
<feature type="transmembrane region" description="Helical" evidence="1">
    <location>
        <begin position="310"/>
        <end position="337"/>
    </location>
</feature>
<keyword evidence="5" id="KW-1185">Reference proteome</keyword>
<gene>
    <name evidence="4" type="ORF">H9626_01435</name>
</gene>